<dbReference type="PANTHER" id="PTHR13454:SF11">
    <property type="entry name" value="PROTEIN MCM10 HOMOLOG"/>
    <property type="match status" value="1"/>
</dbReference>
<comment type="similarity">
    <text evidence="1">Belongs to the MCM10 family.</text>
</comment>
<evidence type="ECO:0000313" key="5">
    <source>
        <dbReference type="Proteomes" id="UP000242180"/>
    </source>
</evidence>
<dbReference type="Pfam" id="PF09329">
    <property type="entry name" value="zf-primase"/>
    <property type="match status" value="1"/>
</dbReference>
<dbReference type="InParanoid" id="A0A1X2HU45"/>
<dbReference type="EMBL" id="MCGN01000001">
    <property type="protein sequence ID" value="ORZ03041.1"/>
    <property type="molecule type" value="Genomic_DNA"/>
</dbReference>
<gene>
    <name evidence="4" type="ORF">BCR43DRAFT_482635</name>
</gene>
<dbReference type="OMA" id="THTKRIT"/>
<comment type="caution">
    <text evidence="4">The sequence shown here is derived from an EMBL/GenBank/DDBJ whole genome shotgun (WGS) entry which is preliminary data.</text>
</comment>
<keyword evidence="5" id="KW-1185">Reference proteome</keyword>
<dbReference type="GO" id="GO:0003688">
    <property type="term" value="F:DNA replication origin binding"/>
    <property type="evidence" value="ECO:0007669"/>
    <property type="project" value="TreeGrafter"/>
</dbReference>
<dbReference type="GO" id="GO:0043596">
    <property type="term" value="C:nuclear replication fork"/>
    <property type="evidence" value="ECO:0007669"/>
    <property type="project" value="TreeGrafter"/>
</dbReference>
<reference evidence="4 5" key="1">
    <citation type="submission" date="2016-07" db="EMBL/GenBank/DDBJ databases">
        <title>Pervasive Adenine N6-methylation of Active Genes in Fungi.</title>
        <authorList>
            <consortium name="DOE Joint Genome Institute"/>
            <person name="Mondo S.J."/>
            <person name="Dannebaum R.O."/>
            <person name="Kuo R.C."/>
            <person name="Labutti K."/>
            <person name="Haridas S."/>
            <person name="Kuo A."/>
            <person name="Salamov A."/>
            <person name="Ahrendt S.R."/>
            <person name="Lipzen A."/>
            <person name="Sullivan W."/>
            <person name="Andreopoulos W.B."/>
            <person name="Clum A."/>
            <person name="Lindquist E."/>
            <person name="Daum C."/>
            <person name="Ramamoorthy G.K."/>
            <person name="Gryganskyi A."/>
            <person name="Culley D."/>
            <person name="Magnuson J.K."/>
            <person name="James T.Y."/>
            <person name="O'Malley M.A."/>
            <person name="Stajich J.E."/>
            <person name="Spatafora J.W."/>
            <person name="Visel A."/>
            <person name="Grigoriev I.V."/>
        </authorList>
    </citation>
    <scope>NUCLEOTIDE SEQUENCE [LARGE SCALE GENOMIC DNA]</scope>
    <source>
        <strain evidence="4 5">NRRL 2496</strain>
    </source>
</reference>
<dbReference type="Gene3D" id="2.40.50.140">
    <property type="entry name" value="Nucleic acid-binding proteins"/>
    <property type="match status" value="1"/>
</dbReference>
<evidence type="ECO:0000259" key="3">
    <source>
        <dbReference type="Pfam" id="PF09329"/>
    </source>
</evidence>
<dbReference type="InterPro" id="IPR040184">
    <property type="entry name" value="Mcm10"/>
</dbReference>
<name>A0A1X2HU45_SYNRA</name>
<protein>
    <recommendedName>
        <fullName evidence="3">Zinc finger Mcm10/DnaG-type domain-containing protein</fullName>
    </recommendedName>
</protein>
<feature type="compositionally biased region" description="Basic and acidic residues" evidence="2">
    <location>
        <begin position="283"/>
        <end position="294"/>
    </location>
</feature>
<proteinExistence type="inferred from homology"/>
<dbReference type="InterPro" id="IPR015408">
    <property type="entry name" value="Znf_Mcm10/DnaG"/>
</dbReference>
<feature type="compositionally biased region" description="Basic and acidic residues" evidence="2">
    <location>
        <begin position="344"/>
        <end position="372"/>
    </location>
</feature>
<dbReference type="PANTHER" id="PTHR13454">
    <property type="entry name" value="PROTEIN MCM10 HOMOLOG"/>
    <property type="match status" value="1"/>
</dbReference>
<evidence type="ECO:0000256" key="1">
    <source>
        <dbReference type="ARBA" id="ARBA00009679"/>
    </source>
</evidence>
<accession>A0A1X2HU45</accession>
<dbReference type="InterPro" id="IPR012340">
    <property type="entry name" value="NA-bd_OB-fold"/>
</dbReference>
<dbReference type="AlphaFoldDB" id="A0A1X2HU45"/>
<evidence type="ECO:0000313" key="4">
    <source>
        <dbReference type="EMBL" id="ORZ03041.1"/>
    </source>
</evidence>
<dbReference type="GO" id="GO:0003697">
    <property type="term" value="F:single-stranded DNA binding"/>
    <property type="evidence" value="ECO:0007669"/>
    <property type="project" value="InterPro"/>
</dbReference>
<organism evidence="4 5">
    <name type="scientific">Syncephalastrum racemosum</name>
    <name type="common">Filamentous fungus</name>
    <dbReference type="NCBI Taxonomy" id="13706"/>
    <lineage>
        <taxon>Eukaryota</taxon>
        <taxon>Fungi</taxon>
        <taxon>Fungi incertae sedis</taxon>
        <taxon>Mucoromycota</taxon>
        <taxon>Mucoromycotina</taxon>
        <taxon>Mucoromycetes</taxon>
        <taxon>Mucorales</taxon>
        <taxon>Syncephalastraceae</taxon>
        <taxon>Syncephalastrum</taxon>
    </lineage>
</organism>
<dbReference type="GO" id="GO:0006270">
    <property type="term" value="P:DNA replication initiation"/>
    <property type="evidence" value="ECO:0007669"/>
    <property type="project" value="InterPro"/>
</dbReference>
<feature type="domain" description="Zinc finger Mcm10/DnaG-type" evidence="3">
    <location>
        <begin position="175"/>
        <end position="220"/>
    </location>
</feature>
<sequence length="378" mass="43464">MTDRQDPDNLRLNNKSQLLKPAEKSSEAFEETKQESLIHVDHVSGFRLRNRWLSETNLVKLASSTKFVPIQQLPQHVAQWRSVRISAKPSDDWATAGVVDRVITDRDVMTLRLCDMRGHRCHVFFTKQALRSIPQDRLVVGAVLGVHYSTIVWSKELDAPPALQIKKRQQLWEIGTSFDMVQCVGYITKSKQCTTMIDRRAGEYCNLHMVRLFSSSRNGRMELASSDSKLDIRWATRLQNKDGSIQYQDASTGTSERDNKEYTYTVQPYGPVTTDGKMLQKKPVKDPKKEEQNREQVSKFLQGRTDTGALLLRKLHGIKNEHDTRPKGLSREAMDRMGIDTRQLLTKEEQSAKAESIKRLRETQASKSEQKKPRYVYL</sequence>
<feature type="region of interest" description="Disordered" evidence="2">
    <location>
        <begin position="344"/>
        <end position="378"/>
    </location>
</feature>
<evidence type="ECO:0000256" key="2">
    <source>
        <dbReference type="SAM" id="MobiDB-lite"/>
    </source>
</evidence>
<dbReference type="STRING" id="13706.A0A1X2HU45"/>
<feature type="region of interest" description="Disordered" evidence="2">
    <location>
        <begin position="269"/>
        <end position="294"/>
    </location>
</feature>
<dbReference type="OrthoDB" id="273123at2759"/>
<dbReference type="Proteomes" id="UP000242180">
    <property type="component" value="Unassembled WGS sequence"/>
</dbReference>